<protein>
    <submittedName>
        <fullName evidence="1">Uncharacterized protein</fullName>
    </submittedName>
</protein>
<reference evidence="1" key="1">
    <citation type="submission" date="2023-07" db="EMBL/GenBank/DDBJ databases">
        <title>Sorghum-associated microbial communities from plants grown in Nebraska, USA.</title>
        <authorList>
            <person name="Schachtman D."/>
        </authorList>
    </citation>
    <scope>NUCLEOTIDE SEQUENCE</scope>
    <source>
        <strain evidence="1">2697</strain>
    </source>
</reference>
<accession>A0ACC6L2X7</accession>
<keyword evidence="2" id="KW-1185">Reference proteome</keyword>
<evidence type="ECO:0000313" key="1">
    <source>
        <dbReference type="EMBL" id="MDR6785839.1"/>
    </source>
</evidence>
<name>A0ACC6L2X7_9SPHI</name>
<dbReference type="Proteomes" id="UP001246858">
    <property type="component" value="Unassembled WGS sequence"/>
</dbReference>
<evidence type="ECO:0000313" key="2">
    <source>
        <dbReference type="Proteomes" id="UP001246858"/>
    </source>
</evidence>
<organism evidence="1 2">
    <name type="scientific">Pedobacter africanus</name>
    <dbReference type="NCBI Taxonomy" id="151894"/>
    <lineage>
        <taxon>Bacteria</taxon>
        <taxon>Pseudomonadati</taxon>
        <taxon>Bacteroidota</taxon>
        <taxon>Sphingobacteriia</taxon>
        <taxon>Sphingobacteriales</taxon>
        <taxon>Sphingobacteriaceae</taxon>
        <taxon>Pedobacter</taxon>
    </lineage>
</organism>
<comment type="caution">
    <text evidence="1">The sequence shown here is derived from an EMBL/GenBank/DDBJ whole genome shotgun (WGS) entry which is preliminary data.</text>
</comment>
<sequence length="45" mass="5209">MFGLQRFLFYSHADAKSADEFKPEKAPIATTNYKPFHLFLSTKTL</sequence>
<gene>
    <name evidence="1" type="ORF">J2X78_004431</name>
</gene>
<dbReference type="EMBL" id="JAVDTF010000005">
    <property type="protein sequence ID" value="MDR6785839.1"/>
    <property type="molecule type" value="Genomic_DNA"/>
</dbReference>
<proteinExistence type="predicted"/>